<dbReference type="Gene3D" id="2.60.450.10">
    <property type="entry name" value="Lipopolysaccharide (LPS) transport protein A like domain"/>
    <property type="match status" value="1"/>
</dbReference>
<dbReference type="GO" id="GO:0030288">
    <property type="term" value="C:outer membrane-bounded periplasmic space"/>
    <property type="evidence" value="ECO:0007669"/>
    <property type="project" value="TreeGrafter"/>
</dbReference>
<dbReference type="InterPro" id="IPR052037">
    <property type="entry name" value="LPS_export_LptA"/>
</dbReference>
<reference evidence="3" key="1">
    <citation type="submission" date="2018-05" db="EMBL/GenBank/DDBJ databases">
        <authorList>
            <person name="Lanie J.A."/>
            <person name="Ng W.-L."/>
            <person name="Kazmierczak K.M."/>
            <person name="Andrzejewski T.M."/>
            <person name="Davidsen T.M."/>
            <person name="Wayne K.J."/>
            <person name="Tettelin H."/>
            <person name="Glass J.I."/>
            <person name="Rusch D."/>
            <person name="Podicherti R."/>
            <person name="Tsui H.-C.T."/>
            <person name="Winkler M.E."/>
        </authorList>
    </citation>
    <scope>NUCLEOTIDE SEQUENCE</scope>
</reference>
<dbReference type="PANTHER" id="PTHR36504">
    <property type="entry name" value="LIPOPOLYSACCHARIDE EXPORT SYSTEM PROTEIN LPTA"/>
    <property type="match status" value="1"/>
</dbReference>
<keyword evidence="1" id="KW-0732">Signal</keyword>
<protein>
    <recommendedName>
        <fullName evidence="2">Organic solvent tolerance-like N-terminal domain-containing protein</fullName>
    </recommendedName>
</protein>
<dbReference type="InterPro" id="IPR005653">
    <property type="entry name" value="OstA-like_N"/>
</dbReference>
<dbReference type="PANTHER" id="PTHR36504:SF1">
    <property type="entry name" value="LIPOPOLYSACCHARIDE EXPORT SYSTEM PROTEIN LPTA"/>
    <property type="match status" value="1"/>
</dbReference>
<organism evidence="3">
    <name type="scientific">marine metagenome</name>
    <dbReference type="NCBI Taxonomy" id="408172"/>
    <lineage>
        <taxon>unclassified sequences</taxon>
        <taxon>metagenomes</taxon>
        <taxon>ecological metagenomes</taxon>
    </lineage>
</organism>
<feature type="domain" description="Organic solvent tolerance-like N-terminal" evidence="2">
    <location>
        <begin position="27"/>
        <end position="167"/>
    </location>
</feature>
<accession>A0A382S9E3</accession>
<name>A0A382S9E3_9ZZZZ</name>
<gene>
    <name evidence="3" type="ORF">METZ01_LOCUS359347</name>
</gene>
<dbReference type="AlphaFoldDB" id="A0A382S9E3"/>
<evidence type="ECO:0000259" key="2">
    <source>
        <dbReference type="Pfam" id="PF03968"/>
    </source>
</evidence>
<sequence length="195" mass="20902">MFFLLMIGGISPFFAEDIKKEADGGTKITAENFTYRIAKGEAVYIGDVVVLDSQIDIFTDKMTVIFAKAKPKGKEKLQPANNPPVNGRIDKPNAPLAPIGGIGGNIDRIICEGNVIIVNKKDKATATGEKAVYTALTELMVVTGNAKLRTKGGVLFGKVIEYNRRTGDLTAKGAAQLINEGKKEIKPAPKDPKGK</sequence>
<dbReference type="GO" id="GO:0017089">
    <property type="term" value="F:glycolipid transfer activity"/>
    <property type="evidence" value="ECO:0007669"/>
    <property type="project" value="TreeGrafter"/>
</dbReference>
<evidence type="ECO:0000313" key="3">
    <source>
        <dbReference type="EMBL" id="SVD06493.1"/>
    </source>
</evidence>
<proteinExistence type="predicted"/>
<dbReference type="EMBL" id="UINC01127400">
    <property type="protein sequence ID" value="SVD06493.1"/>
    <property type="molecule type" value="Genomic_DNA"/>
</dbReference>
<dbReference type="GO" id="GO:0015920">
    <property type="term" value="P:lipopolysaccharide transport"/>
    <property type="evidence" value="ECO:0007669"/>
    <property type="project" value="TreeGrafter"/>
</dbReference>
<dbReference type="Pfam" id="PF03968">
    <property type="entry name" value="LptD_N"/>
    <property type="match status" value="1"/>
</dbReference>
<evidence type="ECO:0000256" key="1">
    <source>
        <dbReference type="ARBA" id="ARBA00022729"/>
    </source>
</evidence>
<dbReference type="GO" id="GO:0009279">
    <property type="term" value="C:cell outer membrane"/>
    <property type="evidence" value="ECO:0007669"/>
    <property type="project" value="TreeGrafter"/>
</dbReference>